<evidence type="ECO:0000313" key="3">
    <source>
        <dbReference type="Proteomes" id="UP000192678"/>
    </source>
</evidence>
<evidence type="ECO:0000256" key="1">
    <source>
        <dbReference type="SAM" id="MobiDB-lite"/>
    </source>
</evidence>
<dbReference type="RefSeq" id="WP_084290263.1">
    <property type="nucleotide sequence ID" value="NZ_FWYB01000008.1"/>
</dbReference>
<protein>
    <submittedName>
        <fullName evidence="2">RteC protein</fullName>
    </submittedName>
</protein>
<feature type="compositionally biased region" description="Basic and acidic residues" evidence="1">
    <location>
        <begin position="302"/>
        <end position="319"/>
    </location>
</feature>
<dbReference type="Pfam" id="PF09357">
    <property type="entry name" value="RteC"/>
    <property type="match status" value="1"/>
</dbReference>
<dbReference type="STRING" id="475255.SAMN04488101_108168"/>
<reference evidence="2 3" key="1">
    <citation type="submission" date="2017-04" db="EMBL/GenBank/DDBJ databases">
        <authorList>
            <person name="Afonso C.L."/>
            <person name="Miller P.J."/>
            <person name="Scott M.A."/>
            <person name="Spackman E."/>
            <person name="Goraichik I."/>
            <person name="Dimitrov K.M."/>
            <person name="Suarez D.L."/>
            <person name="Swayne D.E."/>
        </authorList>
    </citation>
    <scope>NUCLEOTIDE SEQUENCE [LARGE SCALE GENOMIC DNA]</scope>
    <source>
        <strain evidence="2 3">DSM 19625</strain>
    </source>
</reference>
<dbReference type="OrthoDB" id="790983at2"/>
<sequence>MKYEIYEKLYVQFISSLSGSVPGGTNPVKSLAENLALSRKFMAELRQLVLDVPFTSQATEIHFFKHIKPKFYAEKIFAFEVYNVEMNKPVGTIDMIRSFLEDELRLIHRFFQQYAFLYQYYRSNAVELDSLYFVRGADIPLAMVPEMPDPDPEFSTAMDYLFAKFIAFEKLQNYLVEALRTPLPFMHESPVKRKSRRELRWTGDAINAVELGFSLHDTGQLNDGKASLVEIFEWMEEHLHISIKKPHRRFDEIESRKIISKTDFTDRLRDAILNRIDRKNEYDPDKEEARRLRAEKRKKLSEKKATEKKTADDAKNKSS</sequence>
<dbReference type="Proteomes" id="UP000192678">
    <property type="component" value="Unassembled WGS sequence"/>
</dbReference>
<organism evidence="2 3">
    <name type="scientific">Pedobacter nyackensis</name>
    <dbReference type="NCBI Taxonomy" id="475255"/>
    <lineage>
        <taxon>Bacteria</taxon>
        <taxon>Pseudomonadati</taxon>
        <taxon>Bacteroidota</taxon>
        <taxon>Sphingobacteriia</taxon>
        <taxon>Sphingobacteriales</taxon>
        <taxon>Sphingobacteriaceae</taxon>
        <taxon>Pedobacter</taxon>
    </lineage>
</organism>
<proteinExistence type="predicted"/>
<keyword evidence="3" id="KW-1185">Reference proteome</keyword>
<feature type="compositionally biased region" description="Basic and acidic residues" evidence="1">
    <location>
        <begin position="279"/>
        <end position="292"/>
    </location>
</feature>
<dbReference type="EMBL" id="FWYB01000008">
    <property type="protein sequence ID" value="SMD01362.1"/>
    <property type="molecule type" value="Genomic_DNA"/>
</dbReference>
<dbReference type="InterPro" id="IPR018534">
    <property type="entry name" value="Tet_reg_excision_RteC"/>
</dbReference>
<gene>
    <name evidence="2" type="ORF">SAMN04488101_108168</name>
</gene>
<accession>A0A1W2DWA0</accession>
<name>A0A1W2DWA0_9SPHI</name>
<evidence type="ECO:0000313" key="2">
    <source>
        <dbReference type="EMBL" id="SMD01362.1"/>
    </source>
</evidence>
<feature type="region of interest" description="Disordered" evidence="1">
    <location>
        <begin position="279"/>
        <end position="319"/>
    </location>
</feature>
<dbReference type="AlphaFoldDB" id="A0A1W2DWA0"/>